<reference evidence="8 9" key="1">
    <citation type="submission" date="2024-09" db="EMBL/GenBank/DDBJ databases">
        <authorList>
            <person name="Sun Q."/>
            <person name="Mori K."/>
        </authorList>
    </citation>
    <scope>NUCLEOTIDE SEQUENCE [LARGE SCALE GENOMIC DNA]</scope>
    <source>
        <strain evidence="8 9">TISTR 1856</strain>
    </source>
</reference>
<keyword evidence="8" id="KW-0966">Cell projection</keyword>
<dbReference type="Pfam" id="PF07195">
    <property type="entry name" value="FliD_C"/>
    <property type="match status" value="1"/>
</dbReference>
<accession>A0ABV5LR93</accession>
<dbReference type="EMBL" id="JBHMDM010000003">
    <property type="protein sequence ID" value="MFB9376589.1"/>
    <property type="molecule type" value="Genomic_DNA"/>
</dbReference>
<comment type="caution">
    <text evidence="8">The sequence shown here is derived from an EMBL/GenBank/DDBJ whole genome shotgun (WGS) entry which is preliminary data.</text>
</comment>
<evidence type="ECO:0000313" key="8">
    <source>
        <dbReference type="EMBL" id="MFB9376589.1"/>
    </source>
</evidence>
<keyword evidence="8" id="KW-0282">Flagellum</keyword>
<name>A0ABV5LR93_9ACTN</name>
<dbReference type="Proteomes" id="UP001589748">
    <property type="component" value="Unassembled WGS sequence"/>
</dbReference>
<comment type="subunit">
    <text evidence="2 5">Homopentamer.</text>
</comment>
<protein>
    <recommendedName>
        <fullName evidence="5">Flagellar hook-associated protein 2</fullName>
        <shortName evidence="5">HAP2</shortName>
    </recommendedName>
    <alternativeName>
        <fullName evidence="5">Flagellar cap protein</fullName>
    </alternativeName>
</protein>
<keyword evidence="4 5" id="KW-0975">Bacterial flagellum</keyword>
<keyword evidence="9" id="KW-1185">Reference proteome</keyword>
<comment type="subcellular location">
    <subcellularLocation>
        <location evidence="5">Secreted</location>
    </subcellularLocation>
    <subcellularLocation>
        <location evidence="5">Bacterial flagellum</location>
    </subcellularLocation>
</comment>
<keyword evidence="8" id="KW-0969">Cilium</keyword>
<keyword evidence="3" id="KW-0175">Coiled coil</keyword>
<dbReference type="PANTHER" id="PTHR30288:SF0">
    <property type="entry name" value="FLAGELLAR HOOK-ASSOCIATED PROTEIN 2"/>
    <property type="match status" value="1"/>
</dbReference>
<proteinExistence type="inferred from homology"/>
<dbReference type="Pfam" id="PF02465">
    <property type="entry name" value="FliD_N"/>
    <property type="match status" value="1"/>
</dbReference>
<gene>
    <name evidence="8" type="primary">fliD</name>
    <name evidence="8" type="ORF">ACFFVI_06375</name>
</gene>
<feature type="domain" description="Flagellar hook-associated protein 2 N-terminal" evidence="6">
    <location>
        <begin position="9"/>
        <end position="102"/>
    </location>
</feature>
<evidence type="ECO:0000256" key="1">
    <source>
        <dbReference type="ARBA" id="ARBA00009764"/>
    </source>
</evidence>
<evidence type="ECO:0000256" key="5">
    <source>
        <dbReference type="RuleBase" id="RU362066"/>
    </source>
</evidence>
<evidence type="ECO:0000256" key="4">
    <source>
        <dbReference type="ARBA" id="ARBA00023143"/>
    </source>
</evidence>
<organism evidence="8 9">
    <name type="scientific">Kineococcus gynurae</name>
    <dbReference type="NCBI Taxonomy" id="452979"/>
    <lineage>
        <taxon>Bacteria</taxon>
        <taxon>Bacillati</taxon>
        <taxon>Actinomycetota</taxon>
        <taxon>Actinomycetes</taxon>
        <taxon>Kineosporiales</taxon>
        <taxon>Kineosporiaceae</taxon>
        <taxon>Kineococcus</taxon>
    </lineage>
</organism>
<dbReference type="InterPro" id="IPR003481">
    <property type="entry name" value="FliD_N"/>
</dbReference>
<dbReference type="PANTHER" id="PTHR30288">
    <property type="entry name" value="FLAGELLAR CAP/ASSEMBLY PROTEIN FLID"/>
    <property type="match status" value="1"/>
</dbReference>
<evidence type="ECO:0000313" key="9">
    <source>
        <dbReference type="Proteomes" id="UP001589748"/>
    </source>
</evidence>
<dbReference type="InterPro" id="IPR040026">
    <property type="entry name" value="FliD"/>
</dbReference>
<comment type="function">
    <text evidence="5">Required for morphogenesis and for the elongation of the flagellar filament by facilitating polymerization of the flagellin monomers at the tip of growing filament. Forms a capping structure, which prevents flagellin subunits (transported through the central channel of the flagellum) from leaking out without polymerization at the distal end.</text>
</comment>
<comment type="similarity">
    <text evidence="1 5">Belongs to the FliD family.</text>
</comment>
<evidence type="ECO:0000256" key="3">
    <source>
        <dbReference type="ARBA" id="ARBA00023054"/>
    </source>
</evidence>
<keyword evidence="5" id="KW-0964">Secreted</keyword>
<evidence type="ECO:0000259" key="6">
    <source>
        <dbReference type="Pfam" id="PF02465"/>
    </source>
</evidence>
<evidence type="ECO:0000259" key="7">
    <source>
        <dbReference type="Pfam" id="PF07195"/>
    </source>
</evidence>
<dbReference type="InterPro" id="IPR010809">
    <property type="entry name" value="FliD_C"/>
</dbReference>
<feature type="domain" description="Flagellar hook-associated protein 2 C-terminal" evidence="7">
    <location>
        <begin position="209"/>
        <end position="450"/>
    </location>
</feature>
<evidence type="ECO:0000256" key="2">
    <source>
        <dbReference type="ARBA" id="ARBA00011255"/>
    </source>
</evidence>
<dbReference type="RefSeq" id="WP_380138109.1">
    <property type="nucleotide sequence ID" value="NZ_JBHLUI010000009.1"/>
</dbReference>
<sequence length="463" mass="46641">MAAVDGLVSGIDVTSIVSQLVKVDAATQDRLKTNVSTAQNEIKGYQAVNTKMAALKTAVEGLTKAGGWSPVTAKSSSDAVAVAATGTADQGSISFRVNSLASPKSILSNVSAGASDVVDPNSLGLPVDVYRNGSKVGSISPTSGTLSEIAASINTADSMGVKAVAIRISADQYRLQITSTNSGTAGDFQLKKADGTDAEAGKFDAISSATDAELLLGSGGVSVKSSTNTFPDLIPGVTVTASKADPAATVTVSSARDSGKLGDAMKAVVDAANAALTEIGNQTKAGVVGSDGKLSGSGALMGDSTLRGLQTQILSAVSGAFGGGTSGATVGLQTNRSGTLDFDRTKFVAAFEADPKGIQALLNPTTTPRPAGADLSTPDTRSGLLERLGSVATAATKSGIGSLATAIDGRNSTVKDLTDRISDWDDRLAAKKTAYQSYYTRLETALGSLKSQGSWLSSQLSAL</sequence>